<dbReference type="InterPro" id="IPR011051">
    <property type="entry name" value="RmlC_Cupin_sf"/>
</dbReference>
<evidence type="ECO:0000259" key="2">
    <source>
        <dbReference type="PROSITE" id="PS50943"/>
    </source>
</evidence>
<dbReference type="Gene3D" id="2.60.120.10">
    <property type="entry name" value="Jelly Rolls"/>
    <property type="match status" value="1"/>
</dbReference>
<keyword evidence="4" id="KW-1185">Reference proteome</keyword>
<dbReference type="GO" id="GO:0005829">
    <property type="term" value="C:cytosol"/>
    <property type="evidence" value="ECO:0007669"/>
    <property type="project" value="TreeGrafter"/>
</dbReference>
<dbReference type="InterPro" id="IPR050807">
    <property type="entry name" value="TransReg_Diox_bact_type"/>
</dbReference>
<dbReference type="GO" id="GO:0003677">
    <property type="term" value="F:DNA binding"/>
    <property type="evidence" value="ECO:0007669"/>
    <property type="project" value="UniProtKB-KW"/>
</dbReference>
<protein>
    <submittedName>
        <fullName evidence="3">Cupin domain-containing protein</fullName>
    </submittedName>
</protein>
<dbReference type="RefSeq" id="WP_127790124.1">
    <property type="nucleotide sequence ID" value="NZ_SACL01000014.1"/>
</dbReference>
<dbReference type="CDD" id="cd02209">
    <property type="entry name" value="cupin_XRE_C"/>
    <property type="match status" value="1"/>
</dbReference>
<dbReference type="AlphaFoldDB" id="A0A437LXG4"/>
<accession>A0A437LXG4</accession>
<proteinExistence type="predicted"/>
<dbReference type="Gene3D" id="1.10.260.40">
    <property type="entry name" value="lambda repressor-like DNA-binding domains"/>
    <property type="match status" value="1"/>
</dbReference>
<reference evidence="3 4" key="1">
    <citation type="submission" date="2019-01" db="EMBL/GenBank/DDBJ databases">
        <authorList>
            <person name="Chen W.-M."/>
        </authorList>
    </citation>
    <scope>NUCLEOTIDE SEQUENCE [LARGE SCALE GENOMIC DNA]</scope>
    <source>
        <strain evidence="3 4">CCP-6</strain>
    </source>
</reference>
<dbReference type="InterPro" id="IPR013096">
    <property type="entry name" value="Cupin_2"/>
</dbReference>
<comment type="caution">
    <text evidence="3">The sequence shown here is derived from an EMBL/GenBank/DDBJ whole genome shotgun (WGS) entry which is preliminary data.</text>
</comment>
<dbReference type="OrthoDB" id="9805356at2"/>
<gene>
    <name evidence="3" type="ORF">EOD42_23920</name>
</gene>
<name>A0A437LXG4_9PROT</name>
<dbReference type="Pfam" id="PF07883">
    <property type="entry name" value="Cupin_2"/>
    <property type="match status" value="1"/>
</dbReference>
<keyword evidence="1" id="KW-0238">DNA-binding</keyword>
<evidence type="ECO:0000313" key="4">
    <source>
        <dbReference type="Proteomes" id="UP000282957"/>
    </source>
</evidence>
<dbReference type="SUPFAM" id="SSF51182">
    <property type="entry name" value="RmlC-like cupins"/>
    <property type="match status" value="1"/>
</dbReference>
<dbReference type="PROSITE" id="PS50943">
    <property type="entry name" value="HTH_CROC1"/>
    <property type="match status" value="1"/>
</dbReference>
<dbReference type="Pfam" id="PF01381">
    <property type="entry name" value="HTH_3"/>
    <property type="match status" value="1"/>
</dbReference>
<dbReference type="EMBL" id="SACL01000014">
    <property type="protein sequence ID" value="RVT90080.1"/>
    <property type="molecule type" value="Genomic_DNA"/>
</dbReference>
<dbReference type="InterPro" id="IPR001387">
    <property type="entry name" value="Cro/C1-type_HTH"/>
</dbReference>
<dbReference type="SUPFAM" id="SSF47413">
    <property type="entry name" value="lambda repressor-like DNA-binding domains"/>
    <property type="match status" value="1"/>
</dbReference>
<organism evidence="3 4">
    <name type="scientific">Rhodovarius crocodyli</name>
    <dbReference type="NCBI Taxonomy" id="1979269"/>
    <lineage>
        <taxon>Bacteria</taxon>
        <taxon>Pseudomonadati</taxon>
        <taxon>Pseudomonadota</taxon>
        <taxon>Alphaproteobacteria</taxon>
        <taxon>Acetobacterales</taxon>
        <taxon>Roseomonadaceae</taxon>
        <taxon>Rhodovarius</taxon>
    </lineage>
</organism>
<evidence type="ECO:0000313" key="3">
    <source>
        <dbReference type="EMBL" id="RVT90080.1"/>
    </source>
</evidence>
<dbReference type="Proteomes" id="UP000282957">
    <property type="component" value="Unassembled WGS sequence"/>
</dbReference>
<feature type="domain" description="HTH cro/C1-type" evidence="2">
    <location>
        <begin position="11"/>
        <end position="65"/>
    </location>
</feature>
<dbReference type="InterPro" id="IPR014710">
    <property type="entry name" value="RmlC-like_jellyroll"/>
</dbReference>
<evidence type="ECO:0000256" key="1">
    <source>
        <dbReference type="ARBA" id="ARBA00023125"/>
    </source>
</evidence>
<dbReference type="PANTHER" id="PTHR46797">
    <property type="entry name" value="HTH-TYPE TRANSCRIPTIONAL REGULATOR"/>
    <property type="match status" value="1"/>
</dbReference>
<dbReference type="SMART" id="SM00530">
    <property type="entry name" value="HTH_XRE"/>
    <property type="match status" value="1"/>
</dbReference>
<dbReference type="GO" id="GO:0003700">
    <property type="term" value="F:DNA-binding transcription factor activity"/>
    <property type="evidence" value="ECO:0007669"/>
    <property type="project" value="TreeGrafter"/>
</dbReference>
<dbReference type="PANTHER" id="PTHR46797:SF2">
    <property type="entry name" value="TRANSCRIPTIONAL REGULATOR"/>
    <property type="match status" value="1"/>
</dbReference>
<sequence>MPEELRLGGQIRELRKIKGLTLAEMAARLGVSIGHLSQIERDRSKLQIGTLKAISDILGVHINWFFQPQPDRPPEEVEFIVRAEGRRRMSFTGLGIQEELASPNLSGPLELLVSTIEPGADSGAYSHDGAEAGYVLAGTLALWIGERRFELHEGDSFAFPSTTPHRCANPGSVVCKVLWVVTPPSY</sequence>
<dbReference type="InterPro" id="IPR010982">
    <property type="entry name" value="Lambda_DNA-bd_dom_sf"/>
</dbReference>
<dbReference type="CDD" id="cd00093">
    <property type="entry name" value="HTH_XRE"/>
    <property type="match status" value="1"/>
</dbReference>